<dbReference type="EMBL" id="BGPR01002963">
    <property type="protein sequence ID" value="GBM81729.1"/>
    <property type="molecule type" value="Genomic_DNA"/>
</dbReference>
<proteinExistence type="predicted"/>
<dbReference type="GO" id="GO:0003677">
    <property type="term" value="F:DNA binding"/>
    <property type="evidence" value="ECO:0007669"/>
    <property type="project" value="InterPro"/>
</dbReference>
<dbReference type="AlphaFoldDB" id="A0A4Y2IWX3"/>
<organism evidence="2 3">
    <name type="scientific">Araneus ventricosus</name>
    <name type="common">Orbweaver spider</name>
    <name type="synonym">Epeira ventricosa</name>
    <dbReference type="NCBI Taxonomy" id="182803"/>
    <lineage>
        <taxon>Eukaryota</taxon>
        <taxon>Metazoa</taxon>
        <taxon>Ecdysozoa</taxon>
        <taxon>Arthropoda</taxon>
        <taxon>Chelicerata</taxon>
        <taxon>Arachnida</taxon>
        <taxon>Araneae</taxon>
        <taxon>Araneomorphae</taxon>
        <taxon>Entelegynae</taxon>
        <taxon>Araneoidea</taxon>
        <taxon>Araneidae</taxon>
        <taxon>Araneus</taxon>
    </lineage>
</organism>
<protein>
    <recommendedName>
        <fullName evidence="1">Transposase Tc1-like domain-containing protein</fullName>
    </recommendedName>
</protein>
<name>A0A4Y2IWX3_ARAVE</name>
<comment type="caution">
    <text evidence="2">The sequence shown here is derived from an EMBL/GenBank/DDBJ whole genome shotgun (WGS) entry which is preliminary data.</text>
</comment>
<dbReference type="OrthoDB" id="6434971at2759"/>
<dbReference type="InterPro" id="IPR036397">
    <property type="entry name" value="RNaseH_sf"/>
</dbReference>
<evidence type="ECO:0000313" key="3">
    <source>
        <dbReference type="Proteomes" id="UP000499080"/>
    </source>
</evidence>
<dbReference type="GO" id="GO:0015074">
    <property type="term" value="P:DNA integration"/>
    <property type="evidence" value="ECO:0007669"/>
    <property type="project" value="InterPro"/>
</dbReference>
<accession>A0A4Y2IWX3</accession>
<evidence type="ECO:0000259" key="1">
    <source>
        <dbReference type="Pfam" id="PF01498"/>
    </source>
</evidence>
<gene>
    <name evidence="2" type="ORF">AVEN_113949_1</name>
</gene>
<evidence type="ECO:0000313" key="2">
    <source>
        <dbReference type="EMBL" id="GBM81729.1"/>
    </source>
</evidence>
<dbReference type="GO" id="GO:0006313">
    <property type="term" value="P:DNA transposition"/>
    <property type="evidence" value="ECO:0007669"/>
    <property type="project" value="InterPro"/>
</dbReference>
<dbReference type="Pfam" id="PF01498">
    <property type="entry name" value="HTH_Tnp_Tc3_2"/>
    <property type="match status" value="1"/>
</dbReference>
<dbReference type="InterPro" id="IPR002492">
    <property type="entry name" value="Transposase_Tc1-like"/>
</dbReference>
<keyword evidence="3" id="KW-1185">Reference proteome</keyword>
<sequence>MSEKRKILKKIKINPKVSEVKLAAETSQIIGRSVSAETVRNVIRQAGYKSRAARKKPFISLQNQKKHLEFAKTHQLKTNNFWNKVIFSDES</sequence>
<reference evidence="2 3" key="1">
    <citation type="journal article" date="2019" name="Sci. Rep.">
        <title>Orb-weaving spider Araneus ventricosus genome elucidates the spidroin gene catalogue.</title>
        <authorList>
            <person name="Kono N."/>
            <person name="Nakamura H."/>
            <person name="Ohtoshi R."/>
            <person name="Moran D.A.P."/>
            <person name="Shinohara A."/>
            <person name="Yoshida Y."/>
            <person name="Fujiwara M."/>
            <person name="Mori M."/>
            <person name="Tomita M."/>
            <person name="Arakawa K."/>
        </authorList>
    </citation>
    <scope>NUCLEOTIDE SEQUENCE [LARGE SCALE GENOMIC DNA]</scope>
</reference>
<dbReference type="Gene3D" id="3.30.420.10">
    <property type="entry name" value="Ribonuclease H-like superfamily/Ribonuclease H"/>
    <property type="match status" value="1"/>
</dbReference>
<feature type="domain" description="Transposase Tc1-like" evidence="1">
    <location>
        <begin position="4"/>
        <end position="75"/>
    </location>
</feature>
<dbReference type="Proteomes" id="UP000499080">
    <property type="component" value="Unassembled WGS sequence"/>
</dbReference>